<evidence type="ECO:0000313" key="2">
    <source>
        <dbReference type="EMBL" id="KAK3279246.1"/>
    </source>
</evidence>
<gene>
    <name evidence="2" type="ORF">CYMTET_12854</name>
</gene>
<keyword evidence="3" id="KW-1185">Reference proteome</keyword>
<accession>A0AAE0GKU9</accession>
<feature type="compositionally biased region" description="Basic and acidic residues" evidence="1">
    <location>
        <begin position="161"/>
        <end position="171"/>
    </location>
</feature>
<feature type="non-terminal residue" evidence="2">
    <location>
        <position position="187"/>
    </location>
</feature>
<protein>
    <submittedName>
        <fullName evidence="2">Uncharacterized protein</fullName>
    </submittedName>
</protein>
<evidence type="ECO:0000313" key="3">
    <source>
        <dbReference type="Proteomes" id="UP001190700"/>
    </source>
</evidence>
<dbReference type="EMBL" id="LGRX02005045">
    <property type="protein sequence ID" value="KAK3279246.1"/>
    <property type="molecule type" value="Genomic_DNA"/>
</dbReference>
<proteinExistence type="predicted"/>
<name>A0AAE0GKU9_9CHLO</name>
<sequence length="187" mass="20539">MSQSSSGVDVLRSNTSMYSAAGRESDQANDGEEYSTLQEETRLDDAWLSLSELIAELNEALAEAQRAATPEKEGGIKAQLMSATTRKKMSLRAIQRFQAARMKLTDISDLLEQLRGDAHSICRKASESELAREAALRQLEGAVIDMQGASTRIQDMEAVRTELEEQSEVERTVAASSAQKVEELQAQ</sequence>
<feature type="region of interest" description="Disordered" evidence="1">
    <location>
        <begin position="1"/>
        <end position="38"/>
    </location>
</feature>
<dbReference type="Proteomes" id="UP001190700">
    <property type="component" value="Unassembled WGS sequence"/>
</dbReference>
<feature type="region of interest" description="Disordered" evidence="1">
    <location>
        <begin position="161"/>
        <end position="187"/>
    </location>
</feature>
<evidence type="ECO:0000256" key="1">
    <source>
        <dbReference type="SAM" id="MobiDB-lite"/>
    </source>
</evidence>
<organism evidence="2 3">
    <name type="scientific">Cymbomonas tetramitiformis</name>
    <dbReference type="NCBI Taxonomy" id="36881"/>
    <lineage>
        <taxon>Eukaryota</taxon>
        <taxon>Viridiplantae</taxon>
        <taxon>Chlorophyta</taxon>
        <taxon>Pyramimonadophyceae</taxon>
        <taxon>Pyramimonadales</taxon>
        <taxon>Pyramimonadaceae</taxon>
        <taxon>Cymbomonas</taxon>
    </lineage>
</organism>
<comment type="caution">
    <text evidence="2">The sequence shown here is derived from an EMBL/GenBank/DDBJ whole genome shotgun (WGS) entry which is preliminary data.</text>
</comment>
<dbReference type="AlphaFoldDB" id="A0AAE0GKU9"/>
<feature type="compositionally biased region" description="Polar residues" evidence="1">
    <location>
        <begin position="1"/>
        <end position="18"/>
    </location>
</feature>
<reference evidence="2 3" key="1">
    <citation type="journal article" date="2015" name="Genome Biol. Evol.">
        <title>Comparative Genomics of a Bacterivorous Green Alga Reveals Evolutionary Causalities and Consequences of Phago-Mixotrophic Mode of Nutrition.</title>
        <authorList>
            <person name="Burns J.A."/>
            <person name="Paasch A."/>
            <person name="Narechania A."/>
            <person name="Kim E."/>
        </authorList>
    </citation>
    <scope>NUCLEOTIDE SEQUENCE [LARGE SCALE GENOMIC DNA]</scope>
    <source>
        <strain evidence="2 3">PLY_AMNH</strain>
    </source>
</reference>